<dbReference type="InterPro" id="IPR000182">
    <property type="entry name" value="GNAT_dom"/>
</dbReference>
<dbReference type="CDD" id="cd04301">
    <property type="entry name" value="NAT_SF"/>
    <property type="match status" value="1"/>
</dbReference>
<protein>
    <submittedName>
        <fullName evidence="2">Acyl-CoA N-acyltransferase</fullName>
    </submittedName>
</protein>
<dbReference type="Pfam" id="PF00583">
    <property type="entry name" value="Acetyltransf_1"/>
    <property type="match status" value="1"/>
</dbReference>
<dbReference type="InterPro" id="IPR052777">
    <property type="entry name" value="Acetyltransferase_Enz"/>
</dbReference>
<dbReference type="PANTHER" id="PTHR43305:SF1">
    <property type="entry name" value="FAMILY N-ACETYLTRANSFERASE, PUTATIVE (AFU_ORTHOLOGUE AFUA_2G01380)-RELATED"/>
    <property type="match status" value="1"/>
</dbReference>
<proteinExistence type="predicted"/>
<keyword evidence="2" id="KW-0012">Acyltransferase</keyword>
<organism evidence="2 3">
    <name type="scientific">Amniculicola lignicola CBS 123094</name>
    <dbReference type="NCBI Taxonomy" id="1392246"/>
    <lineage>
        <taxon>Eukaryota</taxon>
        <taxon>Fungi</taxon>
        <taxon>Dikarya</taxon>
        <taxon>Ascomycota</taxon>
        <taxon>Pezizomycotina</taxon>
        <taxon>Dothideomycetes</taxon>
        <taxon>Pleosporomycetidae</taxon>
        <taxon>Pleosporales</taxon>
        <taxon>Amniculicolaceae</taxon>
        <taxon>Amniculicola</taxon>
    </lineage>
</organism>
<name>A0A6A5VWU8_9PLEO</name>
<dbReference type="InterPro" id="IPR016181">
    <property type="entry name" value="Acyl_CoA_acyltransferase"/>
</dbReference>
<evidence type="ECO:0000313" key="3">
    <source>
        <dbReference type="Proteomes" id="UP000799779"/>
    </source>
</evidence>
<dbReference type="Proteomes" id="UP000799779">
    <property type="component" value="Unassembled WGS sequence"/>
</dbReference>
<dbReference type="AlphaFoldDB" id="A0A6A5VWU8"/>
<dbReference type="Gene3D" id="3.40.630.30">
    <property type="match status" value="1"/>
</dbReference>
<keyword evidence="3" id="KW-1185">Reference proteome</keyword>
<evidence type="ECO:0000313" key="2">
    <source>
        <dbReference type="EMBL" id="KAF1994023.1"/>
    </source>
</evidence>
<dbReference type="SUPFAM" id="SSF55729">
    <property type="entry name" value="Acyl-CoA N-acyltransferases (Nat)"/>
    <property type="match status" value="1"/>
</dbReference>
<dbReference type="PANTHER" id="PTHR43305">
    <property type="entry name" value="FAMILY N-ACETYLTRANSFERASE, PUTATIVE (AFU_ORTHOLOGUE AFUA_2G01380)-RELATED"/>
    <property type="match status" value="1"/>
</dbReference>
<dbReference type="OrthoDB" id="41532at2759"/>
<dbReference type="EMBL" id="ML977674">
    <property type="protein sequence ID" value="KAF1994023.1"/>
    <property type="molecule type" value="Genomic_DNA"/>
</dbReference>
<gene>
    <name evidence="2" type="ORF">P154DRAFT_527338</name>
</gene>
<accession>A0A6A5VWU8</accession>
<keyword evidence="2" id="KW-0808">Transferase</keyword>
<sequence>MFELFRDLSRGRGHKSLNCSEAVSISRAEFPADLPAVTELFTAYAESLGIDLSYQNFEHELASLPGKYAAQKGGALFLARCPSAEEPSSTTVTSSPSPETIIGCVCLRALGPPTICELKRLYITPASRGLGAGRMLLERAVEEAKALGYKEMMLDTLATMTEAKKMYARYGFEEVEKYYDSPIEGTVFMRLELG</sequence>
<feature type="domain" description="N-acetyltransferase" evidence="1">
    <location>
        <begin position="24"/>
        <end position="194"/>
    </location>
</feature>
<reference evidence="2" key="1">
    <citation type="journal article" date="2020" name="Stud. Mycol.">
        <title>101 Dothideomycetes genomes: a test case for predicting lifestyles and emergence of pathogens.</title>
        <authorList>
            <person name="Haridas S."/>
            <person name="Albert R."/>
            <person name="Binder M."/>
            <person name="Bloem J."/>
            <person name="Labutti K."/>
            <person name="Salamov A."/>
            <person name="Andreopoulos B."/>
            <person name="Baker S."/>
            <person name="Barry K."/>
            <person name="Bills G."/>
            <person name="Bluhm B."/>
            <person name="Cannon C."/>
            <person name="Castanera R."/>
            <person name="Culley D."/>
            <person name="Daum C."/>
            <person name="Ezra D."/>
            <person name="Gonzalez J."/>
            <person name="Henrissat B."/>
            <person name="Kuo A."/>
            <person name="Liang C."/>
            <person name="Lipzen A."/>
            <person name="Lutzoni F."/>
            <person name="Magnuson J."/>
            <person name="Mondo S."/>
            <person name="Nolan M."/>
            <person name="Ohm R."/>
            <person name="Pangilinan J."/>
            <person name="Park H.-J."/>
            <person name="Ramirez L."/>
            <person name="Alfaro M."/>
            <person name="Sun H."/>
            <person name="Tritt A."/>
            <person name="Yoshinaga Y."/>
            <person name="Zwiers L.-H."/>
            <person name="Turgeon B."/>
            <person name="Goodwin S."/>
            <person name="Spatafora J."/>
            <person name="Crous P."/>
            <person name="Grigoriev I."/>
        </authorList>
    </citation>
    <scope>NUCLEOTIDE SEQUENCE</scope>
    <source>
        <strain evidence="2">CBS 123094</strain>
    </source>
</reference>
<evidence type="ECO:0000259" key="1">
    <source>
        <dbReference type="PROSITE" id="PS51186"/>
    </source>
</evidence>
<dbReference type="PROSITE" id="PS51186">
    <property type="entry name" value="GNAT"/>
    <property type="match status" value="1"/>
</dbReference>
<dbReference type="GO" id="GO:0016747">
    <property type="term" value="F:acyltransferase activity, transferring groups other than amino-acyl groups"/>
    <property type="evidence" value="ECO:0007669"/>
    <property type="project" value="InterPro"/>
</dbReference>